<sequence length="95" mass="11233">MEELIEGIRWAFIDMLEKENEWMDAGTKRKAKEKARAVLAKVGYPEFIMNDTYVNEDLKAIKFSESDYFGNVLQTRKYLAQSDFFWLRKAVPKTE</sequence>
<dbReference type="InterPro" id="IPR000718">
    <property type="entry name" value="Peptidase_M13"/>
</dbReference>
<dbReference type="GO" id="GO:0005886">
    <property type="term" value="C:plasma membrane"/>
    <property type="evidence" value="ECO:0007669"/>
    <property type="project" value="TreeGrafter"/>
</dbReference>
<dbReference type="GO" id="GO:0004222">
    <property type="term" value="F:metalloendopeptidase activity"/>
    <property type="evidence" value="ECO:0007669"/>
    <property type="project" value="InterPro"/>
</dbReference>
<dbReference type="Pfam" id="PF05649">
    <property type="entry name" value="Peptidase_M13_N"/>
    <property type="match status" value="1"/>
</dbReference>
<dbReference type="InterPro" id="IPR024079">
    <property type="entry name" value="MetalloPept_cat_dom_sf"/>
</dbReference>
<evidence type="ECO:0000313" key="3">
    <source>
        <dbReference type="Proteomes" id="UP000269945"/>
    </source>
</evidence>
<dbReference type="Proteomes" id="UP000269945">
    <property type="component" value="Unassembled WGS sequence"/>
</dbReference>
<protein>
    <recommendedName>
        <fullName evidence="1">Peptidase M13 N-terminal domain-containing protein</fullName>
    </recommendedName>
</protein>
<dbReference type="InterPro" id="IPR008753">
    <property type="entry name" value="Peptidase_M13_N"/>
</dbReference>
<proteinExistence type="predicted"/>
<dbReference type="EMBL" id="CYRY02029642">
    <property type="protein sequence ID" value="VCX04217.1"/>
    <property type="molecule type" value="Genomic_DNA"/>
</dbReference>
<evidence type="ECO:0000313" key="2">
    <source>
        <dbReference type="EMBL" id="VCX04217.1"/>
    </source>
</evidence>
<dbReference type="AlphaFoldDB" id="A0A9X9LYY4"/>
<dbReference type="PANTHER" id="PTHR11733:SF133">
    <property type="entry name" value="PHOSPHATE-REGULATING NEUTRAL ENDOPEPTIDASE PHEX"/>
    <property type="match status" value="1"/>
</dbReference>
<dbReference type="PANTHER" id="PTHR11733">
    <property type="entry name" value="ZINC METALLOPROTEASE FAMILY M13 NEPRILYSIN-RELATED"/>
    <property type="match status" value="1"/>
</dbReference>
<comment type="caution">
    <text evidence="2">The sequence shown here is derived from an EMBL/GenBank/DDBJ whole genome shotgun (WGS) entry which is preliminary data.</text>
</comment>
<evidence type="ECO:0000259" key="1">
    <source>
        <dbReference type="Pfam" id="PF05649"/>
    </source>
</evidence>
<keyword evidence="3" id="KW-1185">Reference proteome</keyword>
<name>A0A9X9LYY4_GULGU</name>
<dbReference type="GO" id="GO:0016485">
    <property type="term" value="P:protein processing"/>
    <property type="evidence" value="ECO:0007669"/>
    <property type="project" value="TreeGrafter"/>
</dbReference>
<organism evidence="2 3">
    <name type="scientific">Gulo gulo</name>
    <name type="common">Wolverine</name>
    <name type="synonym">Gluton</name>
    <dbReference type="NCBI Taxonomy" id="48420"/>
    <lineage>
        <taxon>Eukaryota</taxon>
        <taxon>Metazoa</taxon>
        <taxon>Chordata</taxon>
        <taxon>Craniata</taxon>
        <taxon>Vertebrata</taxon>
        <taxon>Euteleostomi</taxon>
        <taxon>Mammalia</taxon>
        <taxon>Eutheria</taxon>
        <taxon>Laurasiatheria</taxon>
        <taxon>Carnivora</taxon>
        <taxon>Caniformia</taxon>
        <taxon>Musteloidea</taxon>
        <taxon>Mustelidae</taxon>
        <taxon>Guloninae</taxon>
        <taxon>Gulo</taxon>
    </lineage>
</organism>
<gene>
    <name evidence="2" type="ORF">BN2614_LOCUS1</name>
</gene>
<accession>A0A9X9LYY4</accession>
<feature type="domain" description="Peptidase M13 N-terminal" evidence="1">
    <location>
        <begin position="1"/>
        <end position="45"/>
    </location>
</feature>
<reference evidence="2 3" key="1">
    <citation type="submission" date="2018-10" db="EMBL/GenBank/DDBJ databases">
        <authorList>
            <person name="Ekblom R."/>
            <person name="Jareborg N."/>
        </authorList>
    </citation>
    <scope>NUCLEOTIDE SEQUENCE [LARGE SCALE GENOMIC DNA]</scope>
    <source>
        <tissue evidence="2">Muscle</tissue>
    </source>
</reference>
<dbReference type="PROSITE" id="PS51885">
    <property type="entry name" value="NEPRILYSIN"/>
    <property type="match status" value="1"/>
</dbReference>
<dbReference type="SUPFAM" id="SSF55486">
    <property type="entry name" value="Metalloproteases ('zincins'), catalytic domain"/>
    <property type="match status" value="1"/>
</dbReference>
<dbReference type="Gene3D" id="3.40.390.10">
    <property type="entry name" value="Collagenase (Catalytic Domain)"/>
    <property type="match status" value="1"/>
</dbReference>